<dbReference type="AlphaFoldDB" id="A0AA35Y2P7"/>
<dbReference type="InterPro" id="IPR035994">
    <property type="entry name" value="Nucleoside_phosphorylase_sf"/>
</dbReference>
<accession>A0AA35Y2P7</accession>
<dbReference type="Proteomes" id="UP001176960">
    <property type="component" value="Unassembled WGS sequence"/>
</dbReference>
<dbReference type="RefSeq" id="WP_289842710.1">
    <property type="nucleotide sequence ID" value="NZ_CATKSH010000001.1"/>
</dbReference>
<protein>
    <recommendedName>
        <fullName evidence="3">Nucleoside phosphorylase domain-containing protein</fullName>
    </recommendedName>
</protein>
<dbReference type="Gene3D" id="3.40.50.1580">
    <property type="entry name" value="Nucleoside phosphorylase domain"/>
    <property type="match status" value="1"/>
</dbReference>
<gene>
    <name evidence="1" type="ORF">LMG32879_000294</name>
</gene>
<reference evidence="1" key="1">
    <citation type="submission" date="2023-03" db="EMBL/GenBank/DDBJ databases">
        <authorList>
            <person name="Cleenwerck I."/>
        </authorList>
    </citation>
    <scope>NUCLEOTIDE SEQUENCE</scope>
    <source>
        <strain evidence="1">LMG 32879</strain>
    </source>
</reference>
<keyword evidence="2" id="KW-1185">Reference proteome</keyword>
<dbReference type="EMBL" id="CATKSH010000001">
    <property type="protein sequence ID" value="CAI9119479.1"/>
    <property type="molecule type" value="Genomic_DNA"/>
</dbReference>
<evidence type="ECO:0008006" key="3">
    <source>
        <dbReference type="Google" id="ProtNLM"/>
    </source>
</evidence>
<comment type="caution">
    <text evidence="1">The sequence shown here is derived from an EMBL/GenBank/DDBJ whole genome shotgun (WGS) entry which is preliminary data.</text>
</comment>
<organism evidence="1 2">
    <name type="scientific">Brytella acorum</name>
    <dbReference type="NCBI Taxonomy" id="2959299"/>
    <lineage>
        <taxon>Bacteria</taxon>
        <taxon>Pseudomonadati</taxon>
        <taxon>Pseudomonadota</taxon>
        <taxon>Alphaproteobacteria</taxon>
        <taxon>Acetobacterales</taxon>
        <taxon>Acetobacteraceae</taxon>
        <taxon>Brytella</taxon>
    </lineage>
</organism>
<sequence length="212" mass="21817">MLGALVGLKAEAKLLRMLLPDAPIAVSGATFEGACGAMDRLRRSGATSLLSFGCSAGLSPDVRAGAVQVAAWVDVDGVTYETDSAMRARFGAALPDALGDGLRHSDTLVVTAAEKEALYKRSGCLAVDMESGLVAQSGLPFAVLRVVCDDARRDLPPVACDVLAGGRISVPRLIGGLARQPGQIGALIALGREAARARQSMKAFLTRLAVSG</sequence>
<dbReference type="SUPFAM" id="SSF53167">
    <property type="entry name" value="Purine and uridine phosphorylases"/>
    <property type="match status" value="1"/>
</dbReference>
<evidence type="ECO:0000313" key="1">
    <source>
        <dbReference type="EMBL" id="CAI9119479.1"/>
    </source>
</evidence>
<name>A0AA35Y2P7_9PROT</name>
<proteinExistence type="predicted"/>
<dbReference type="GO" id="GO:0009116">
    <property type="term" value="P:nucleoside metabolic process"/>
    <property type="evidence" value="ECO:0007669"/>
    <property type="project" value="InterPro"/>
</dbReference>
<evidence type="ECO:0000313" key="2">
    <source>
        <dbReference type="Proteomes" id="UP001176960"/>
    </source>
</evidence>
<dbReference type="GO" id="GO:0003824">
    <property type="term" value="F:catalytic activity"/>
    <property type="evidence" value="ECO:0007669"/>
    <property type="project" value="InterPro"/>
</dbReference>